<dbReference type="Gene3D" id="3.40.50.450">
    <property type="match status" value="2"/>
</dbReference>
<dbReference type="FunFam" id="3.40.50.450:FF:000043">
    <property type="entry name" value="ATP-dependent 6-phosphofructokinase, platelet type"/>
    <property type="match status" value="1"/>
</dbReference>
<dbReference type="GO" id="GO:0006002">
    <property type="term" value="P:fructose 6-phosphate metabolic process"/>
    <property type="evidence" value="ECO:0007669"/>
    <property type="project" value="InterPro"/>
</dbReference>
<comment type="catalytic activity">
    <reaction evidence="14">
        <text>beta-D-fructose 6-phosphate + ATP = beta-D-fructose 1,6-bisphosphate + ADP + H(+)</text>
        <dbReference type="Rhea" id="RHEA:16109"/>
        <dbReference type="ChEBI" id="CHEBI:15378"/>
        <dbReference type="ChEBI" id="CHEBI:30616"/>
        <dbReference type="ChEBI" id="CHEBI:32966"/>
        <dbReference type="ChEBI" id="CHEBI:57634"/>
        <dbReference type="ChEBI" id="CHEBI:456216"/>
        <dbReference type="EC" id="2.7.1.11"/>
    </reaction>
</comment>
<keyword evidence="7" id="KW-0808">Transferase</keyword>
<proteinExistence type="predicted"/>
<dbReference type="PRINTS" id="PR00476">
    <property type="entry name" value="PHFRCTKINASE"/>
</dbReference>
<feature type="domain" description="Phosphofructokinase" evidence="15">
    <location>
        <begin position="432"/>
        <end position="718"/>
    </location>
</feature>
<evidence type="ECO:0000256" key="11">
    <source>
        <dbReference type="ARBA" id="ARBA00022840"/>
    </source>
</evidence>
<evidence type="ECO:0000256" key="8">
    <source>
        <dbReference type="ARBA" id="ARBA00022723"/>
    </source>
</evidence>
<evidence type="ECO:0000256" key="14">
    <source>
        <dbReference type="ARBA" id="ARBA00048070"/>
    </source>
</evidence>
<gene>
    <name evidence="17 18" type="primary">LOC106074311</name>
</gene>
<dbReference type="InterPro" id="IPR015912">
    <property type="entry name" value="Phosphofructokinase_CS"/>
</dbReference>
<protein>
    <recommendedName>
        <fullName evidence="4">6-phosphofructokinase</fullName>
        <ecNumber evidence="4">2.7.1.11</ecNumber>
    </recommendedName>
</protein>
<dbReference type="PANTHER" id="PTHR13697:SF4">
    <property type="entry name" value="ATP-DEPENDENT 6-PHOSPHOFRUCTOKINASE"/>
    <property type="match status" value="1"/>
</dbReference>
<dbReference type="GO" id="GO:0061621">
    <property type="term" value="P:canonical glycolysis"/>
    <property type="evidence" value="ECO:0007669"/>
    <property type="project" value="TreeGrafter"/>
</dbReference>
<dbReference type="GO" id="GO:0005524">
    <property type="term" value="F:ATP binding"/>
    <property type="evidence" value="ECO:0007669"/>
    <property type="project" value="UniProtKB-KW"/>
</dbReference>
<comment type="subcellular location">
    <subcellularLocation>
        <location evidence="2">Cytoplasm</location>
    </subcellularLocation>
</comment>
<dbReference type="Pfam" id="PF00365">
    <property type="entry name" value="PFK"/>
    <property type="match status" value="2"/>
</dbReference>
<evidence type="ECO:0000256" key="2">
    <source>
        <dbReference type="ARBA" id="ARBA00004496"/>
    </source>
</evidence>
<organism evidence="16 18">
    <name type="scientific">Biomphalaria glabrata</name>
    <name type="common">Bloodfluke planorb</name>
    <name type="synonym">Freshwater snail</name>
    <dbReference type="NCBI Taxonomy" id="6526"/>
    <lineage>
        <taxon>Eukaryota</taxon>
        <taxon>Metazoa</taxon>
        <taxon>Spiralia</taxon>
        <taxon>Lophotrochozoa</taxon>
        <taxon>Mollusca</taxon>
        <taxon>Gastropoda</taxon>
        <taxon>Heterobranchia</taxon>
        <taxon>Euthyneura</taxon>
        <taxon>Panpulmonata</taxon>
        <taxon>Hygrophila</taxon>
        <taxon>Lymnaeoidea</taxon>
        <taxon>Planorbidae</taxon>
        <taxon>Biomphalaria</taxon>
    </lineage>
</organism>
<evidence type="ECO:0000256" key="12">
    <source>
        <dbReference type="ARBA" id="ARBA00022842"/>
    </source>
</evidence>
<evidence type="ECO:0000256" key="1">
    <source>
        <dbReference type="ARBA" id="ARBA00001946"/>
    </source>
</evidence>
<dbReference type="RefSeq" id="XP_055861403.1">
    <property type="nucleotide sequence ID" value="XM_056005428.1"/>
</dbReference>
<dbReference type="RefSeq" id="XP_055861404.1">
    <property type="nucleotide sequence ID" value="XM_056005429.1"/>
</dbReference>
<feature type="domain" description="Phosphofructokinase" evidence="15">
    <location>
        <begin position="41"/>
        <end position="348"/>
    </location>
</feature>
<dbReference type="GO" id="GO:0016208">
    <property type="term" value="F:AMP binding"/>
    <property type="evidence" value="ECO:0007669"/>
    <property type="project" value="TreeGrafter"/>
</dbReference>
<dbReference type="Gene3D" id="3.40.50.460">
    <property type="entry name" value="Phosphofructokinase domain"/>
    <property type="match status" value="2"/>
</dbReference>
<keyword evidence="12" id="KW-0460">Magnesium</keyword>
<dbReference type="EC" id="2.7.1.11" evidence="4"/>
<dbReference type="GeneID" id="106074311"/>
<evidence type="ECO:0000256" key="3">
    <source>
        <dbReference type="ARBA" id="ARBA00004679"/>
    </source>
</evidence>
<evidence type="ECO:0000259" key="15">
    <source>
        <dbReference type="Pfam" id="PF00365"/>
    </source>
</evidence>
<dbReference type="NCBIfam" id="TIGR02478">
    <property type="entry name" value="6PF1K_euk"/>
    <property type="match status" value="1"/>
</dbReference>
<dbReference type="InterPro" id="IPR000023">
    <property type="entry name" value="Phosphofructokinase_dom"/>
</dbReference>
<dbReference type="GO" id="GO:0042802">
    <property type="term" value="F:identical protein binding"/>
    <property type="evidence" value="ECO:0007669"/>
    <property type="project" value="TreeGrafter"/>
</dbReference>
<dbReference type="OrthoDB" id="537915at2759"/>
<dbReference type="PROSITE" id="PS00433">
    <property type="entry name" value="PHOSPHOFRUCTOKINASE"/>
    <property type="match status" value="1"/>
</dbReference>
<keyword evidence="5" id="KW-0963">Cytoplasm</keyword>
<reference evidence="17 18" key="1">
    <citation type="submission" date="2025-04" db="UniProtKB">
        <authorList>
            <consortium name="RefSeq"/>
        </authorList>
    </citation>
    <scope>IDENTIFICATION</scope>
</reference>
<evidence type="ECO:0000256" key="9">
    <source>
        <dbReference type="ARBA" id="ARBA00022741"/>
    </source>
</evidence>
<evidence type="ECO:0000256" key="5">
    <source>
        <dbReference type="ARBA" id="ARBA00022490"/>
    </source>
</evidence>
<name>A0A9W2YF70_BIOGL</name>
<dbReference type="InterPro" id="IPR009161">
    <property type="entry name" value="6-Pfructokinase_euk"/>
</dbReference>
<evidence type="ECO:0000313" key="17">
    <source>
        <dbReference type="RefSeq" id="XP_055861403.1"/>
    </source>
</evidence>
<evidence type="ECO:0000256" key="6">
    <source>
        <dbReference type="ARBA" id="ARBA00022533"/>
    </source>
</evidence>
<keyword evidence="13" id="KW-0324">Glycolysis</keyword>
<keyword evidence="6" id="KW-0021">Allosteric enzyme</keyword>
<dbReference type="FunFam" id="3.40.50.460:FF:000002">
    <property type="entry name" value="ATP-dependent 6-phosphofructokinase"/>
    <property type="match status" value="1"/>
</dbReference>
<keyword evidence="8" id="KW-0479">Metal-binding</keyword>
<evidence type="ECO:0000256" key="7">
    <source>
        <dbReference type="ARBA" id="ARBA00022679"/>
    </source>
</evidence>
<dbReference type="GO" id="GO:0005945">
    <property type="term" value="C:6-phosphofructokinase complex"/>
    <property type="evidence" value="ECO:0007669"/>
    <property type="project" value="TreeGrafter"/>
</dbReference>
<sequence length="809" mass="89100">MDIEKLLKRRVSFEADLECLTMNESNEGENIVAGQWANQSIGVFTSGGDAQGMNAAVRAIVRVGMYIGCKVYYIKEGYQGMVDGGNNIQEATWLSSSNMIHMGGTLIGSARCMDFRERWGRLKAAQNLIQWGITNLIAIGGDGSLTGANCFRQEWPSLVRELFDKALISKEKQAQFSHLNIVGLVGSIDNDFCGTDMTIGVDTALHRILEAVDNIMTTAVSHKRAFVLEIMGRTCGYLALAAGIACEASVIFIPEDPPAGDWRQYLCDNLMEKSKSGESRRTHIVLVAEGAVDREGNPIKCNDVQKVLSDQMKMDVRVTVLGHVQRGGNASAFDRLLGSRMGAEAVLALMDAAPTTPACVICLDGSDIVRVPLLKAVQRTRRVAELMAERKFDEVLQLRGRPIVKNLIIYEKQVKVIPHPSLVGSSRKKFYRLAMIHVGQPACGMNAVARGFVSVCISKGYQPHFIYNSWEGLTLGKVKPITWNEVHHWTSEGGSLLGTSVETAYKIGLRSIATRLNEFDISGLIIVGGFEAFQSAYEIAKGREMYQELCIPIIVVPATIANNVPGCNMSIGCDTAINQICKACDELKQSAFSIQRCVFIVEVGGDNCGCLATLSGIASGADCAFIKEEPFTVRDVQSACSRIKNKQEFSGVKQGLIIRNENSNFNITTDFMYRLFNEEGKPFCTARQAILGHTQEGNKASPYDRAAGIKAGCRSTDWLINIIEGLGARDGVPVYSDSPSTVVVLIERKDHSEHCPVLDLALQTDFENRLPKFQWWLRLRNLHKILSWPTKRNEDKKDADSKSIMFVDH</sequence>
<evidence type="ECO:0000256" key="4">
    <source>
        <dbReference type="ARBA" id="ARBA00012055"/>
    </source>
</evidence>
<evidence type="ECO:0000256" key="10">
    <source>
        <dbReference type="ARBA" id="ARBA00022777"/>
    </source>
</evidence>
<evidence type="ECO:0000256" key="13">
    <source>
        <dbReference type="ARBA" id="ARBA00023152"/>
    </source>
</evidence>
<dbReference type="AlphaFoldDB" id="A0A9W2YF70"/>
<dbReference type="GO" id="GO:0046872">
    <property type="term" value="F:metal ion binding"/>
    <property type="evidence" value="ECO:0007669"/>
    <property type="project" value="UniProtKB-KW"/>
</dbReference>
<dbReference type="Proteomes" id="UP001165740">
    <property type="component" value="Chromosome 12"/>
</dbReference>
<keyword evidence="9" id="KW-0547">Nucleotide-binding</keyword>
<dbReference type="GO" id="GO:0070095">
    <property type="term" value="F:fructose-6-phosphate binding"/>
    <property type="evidence" value="ECO:0007669"/>
    <property type="project" value="TreeGrafter"/>
</dbReference>
<evidence type="ECO:0000313" key="16">
    <source>
        <dbReference type="Proteomes" id="UP001165740"/>
    </source>
</evidence>
<dbReference type="GO" id="GO:0048029">
    <property type="term" value="F:monosaccharide binding"/>
    <property type="evidence" value="ECO:0007669"/>
    <property type="project" value="TreeGrafter"/>
</dbReference>
<dbReference type="SUPFAM" id="SSF53784">
    <property type="entry name" value="Phosphofructokinase"/>
    <property type="match status" value="2"/>
</dbReference>
<dbReference type="PANTHER" id="PTHR13697">
    <property type="entry name" value="PHOSPHOFRUCTOKINASE"/>
    <property type="match status" value="1"/>
</dbReference>
<keyword evidence="16" id="KW-1185">Reference proteome</keyword>
<keyword evidence="10" id="KW-0418">Kinase</keyword>
<dbReference type="InterPro" id="IPR035966">
    <property type="entry name" value="PKF_sf"/>
</dbReference>
<evidence type="ECO:0000313" key="18">
    <source>
        <dbReference type="RefSeq" id="XP_055861404.1"/>
    </source>
</evidence>
<dbReference type="GO" id="GO:0003872">
    <property type="term" value="F:6-phosphofructokinase activity"/>
    <property type="evidence" value="ECO:0007669"/>
    <property type="project" value="UniProtKB-EC"/>
</dbReference>
<comment type="cofactor">
    <cofactor evidence="1">
        <name>Mg(2+)</name>
        <dbReference type="ChEBI" id="CHEBI:18420"/>
    </cofactor>
</comment>
<comment type="pathway">
    <text evidence="3">Carbohydrate degradation; glycolysis; D-glyceraldehyde 3-phosphate and glycerone phosphate from D-glucose: step 3/4.</text>
</comment>
<accession>A0A9W2YF70</accession>
<dbReference type="InterPro" id="IPR022953">
    <property type="entry name" value="ATP_PFK"/>
</dbReference>
<dbReference type="GO" id="GO:0030388">
    <property type="term" value="P:fructose 1,6-bisphosphate metabolic process"/>
    <property type="evidence" value="ECO:0007669"/>
    <property type="project" value="TreeGrafter"/>
</dbReference>
<keyword evidence="11" id="KW-0067">ATP-binding</keyword>